<gene>
    <name evidence="1" type="ORF">L249_5086</name>
</gene>
<keyword evidence="2" id="KW-1185">Reference proteome</keyword>
<accession>A0A367L368</accession>
<dbReference type="EMBL" id="LKCN02000017">
    <property type="protein sequence ID" value="RCI08880.1"/>
    <property type="molecule type" value="Genomic_DNA"/>
</dbReference>
<sequence>MGLKKAIKSMACLILHCDPAFPTITQLRYPMMNSTVAQSLISNLKVTIRPTSSWPETIVIVVTNENPFPVSFFRDYSPLDPLALRLGMLEVTPQWADKPLRLPKVRFNRPWPPPLTSTVTILPGTSMTSDFSLQNLGVHLRTLGVSPIVLVYGRWVAVWKGMRIDPGAFEAPQWAAASGYFVSNNMTLHLGRVWFFYS</sequence>
<dbReference type="AlphaFoldDB" id="A0A367L368"/>
<dbReference type="Proteomes" id="UP000253664">
    <property type="component" value="Unassembled WGS sequence"/>
</dbReference>
<comment type="caution">
    <text evidence="1">The sequence shown here is derived from an EMBL/GenBank/DDBJ whole genome shotgun (WGS) entry which is preliminary data.</text>
</comment>
<reference evidence="1 2" key="1">
    <citation type="journal article" date="2015" name="BMC Genomics">
        <title>Insights from the genome of Ophiocordyceps polyrhachis-furcata to pathogenicity and host specificity in insect fungi.</title>
        <authorList>
            <person name="Wichadakul D."/>
            <person name="Kobmoo N."/>
            <person name="Ingsriswang S."/>
            <person name="Tangphatsornruang S."/>
            <person name="Chantasingh D."/>
            <person name="Luangsa-ard J.J."/>
            <person name="Eurwilaichitr L."/>
        </authorList>
    </citation>
    <scope>NUCLEOTIDE SEQUENCE [LARGE SCALE GENOMIC DNA]</scope>
    <source>
        <strain evidence="1 2">BCC 54312</strain>
    </source>
</reference>
<proteinExistence type="predicted"/>
<name>A0A367L368_9HYPO</name>
<dbReference type="OrthoDB" id="4664297at2759"/>
<organism evidence="1 2">
    <name type="scientific">Ophiocordyceps polyrhachis-furcata BCC 54312</name>
    <dbReference type="NCBI Taxonomy" id="1330021"/>
    <lineage>
        <taxon>Eukaryota</taxon>
        <taxon>Fungi</taxon>
        <taxon>Dikarya</taxon>
        <taxon>Ascomycota</taxon>
        <taxon>Pezizomycotina</taxon>
        <taxon>Sordariomycetes</taxon>
        <taxon>Hypocreomycetidae</taxon>
        <taxon>Hypocreales</taxon>
        <taxon>Ophiocordycipitaceae</taxon>
        <taxon>Ophiocordyceps</taxon>
    </lineage>
</organism>
<protein>
    <submittedName>
        <fullName evidence="1">Uncharacterized protein</fullName>
    </submittedName>
</protein>
<evidence type="ECO:0000313" key="1">
    <source>
        <dbReference type="EMBL" id="RCI08880.1"/>
    </source>
</evidence>
<evidence type="ECO:0000313" key="2">
    <source>
        <dbReference type="Proteomes" id="UP000253664"/>
    </source>
</evidence>